<evidence type="ECO:0000259" key="1">
    <source>
        <dbReference type="Pfam" id="PF13395"/>
    </source>
</evidence>
<dbReference type="Gene3D" id="1.10.30.50">
    <property type="match status" value="1"/>
</dbReference>
<comment type="caution">
    <text evidence="2">The sequence shown here is derived from an EMBL/GenBank/DDBJ whole genome shotgun (WGS) entry which is preliminary data.</text>
</comment>
<evidence type="ECO:0000313" key="3">
    <source>
        <dbReference type="Proteomes" id="UP001258315"/>
    </source>
</evidence>
<reference evidence="3" key="1">
    <citation type="submission" date="2023-07" db="EMBL/GenBank/DDBJ databases">
        <title>Functional and genomic diversity of the sorghum phyllosphere microbiome.</title>
        <authorList>
            <person name="Shade A."/>
        </authorList>
    </citation>
    <scope>NUCLEOTIDE SEQUENCE [LARGE SCALE GENOMIC DNA]</scope>
    <source>
        <strain evidence="3">SORGH_AS_0422</strain>
    </source>
</reference>
<evidence type="ECO:0000313" key="2">
    <source>
        <dbReference type="EMBL" id="MDT3401246.1"/>
    </source>
</evidence>
<dbReference type="RefSeq" id="WP_311947105.1">
    <property type="nucleotide sequence ID" value="NZ_JAVLVU010000001.1"/>
</dbReference>
<accession>A0ABU3GNZ6</accession>
<protein>
    <recommendedName>
        <fullName evidence="1">HNH nuclease domain-containing protein</fullName>
    </recommendedName>
</protein>
<gene>
    <name evidence="2" type="ORF">QE417_000318</name>
</gene>
<feature type="domain" description="HNH nuclease" evidence="1">
    <location>
        <begin position="227"/>
        <end position="273"/>
    </location>
</feature>
<dbReference type="Proteomes" id="UP001258315">
    <property type="component" value="Unassembled WGS sequence"/>
</dbReference>
<proteinExistence type="predicted"/>
<dbReference type="EMBL" id="JAVLVU010000001">
    <property type="protein sequence ID" value="MDT3401246.1"/>
    <property type="molecule type" value="Genomic_DNA"/>
</dbReference>
<dbReference type="Pfam" id="PF13395">
    <property type="entry name" value="HNH_4"/>
    <property type="match status" value="1"/>
</dbReference>
<organism evidence="2 3">
    <name type="scientific">Mucilaginibacter terrae</name>
    <dbReference type="NCBI Taxonomy" id="1955052"/>
    <lineage>
        <taxon>Bacteria</taxon>
        <taxon>Pseudomonadati</taxon>
        <taxon>Bacteroidota</taxon>
        <taxon>Sphingobacteriia</taxon>
        <taxon>Sphingobacteriales</taxon>
        <taxon>Sphingobacteriaceae</taxon>
        <taxon>Mucilaginibacter</taxon>
    </lineage>
</organism>
<name>A0ABU3GNZ6_9SPHI</name>
<keyword evidence="3" id="KW-1185">Reference proteome</keyword>
<dbReference type="InterPro" id="IPR003615">
    <property type="entry name" value="HNH_nuc"/>
</dbReference>
<sequence length="343" mass="40112">MNLPHQSDLPINLLAACFNNTVATYKFYWFLAIIGRVENGEMTIAKHSLFAEMVAHSWYTVNYFHLSFGKQDKLQRAIEEIKVIEHLTIDAKRDLIFKHLTQSSEKNTTKILQHFDAEVPHRFLSPWFKAGDKVLAYQYSQNLTNNCLYSVYKDYIEINPNWLNYLKQNAGILKDFCYWNLAVYLQTKNPNVPDIPNKLNKVPMRKALGEQRKFWDIVINELGSVDCIYTNSKLTVGHYAVEHFLPYAFVSHDLMWNLIPADPSFNSSKSDKLVPLEKYFRPYFELQQTALQIIQDKAPKHKFLEDYLTIVPDISLFEYDRVFDQLQPMATIAKNNGFEFLLT</sequence>